<dbReference type="Gene3D" id="3.90.1180.10">
    <property type="entry name" value="Ribosomal protein L13"/>
    <property type="match status" value="1"/>
</dbReference>
<dbReference type="GO" id="GO:0006412">
    <property type="term" value="P:translation"/>
    <property type="evidence" value="ECO:0007669"/>
    <property type="project" value="InterPro"/>
</dbReference>
<dbReference type="GO" id="GO:0003735">
    <property type="term" value="F:structural constituent of ribosome"/>
    <property type="evidence" value="ECO:0007669"/>
    <property type="project" value="InterPro"/>
</dbReference>
<dbReference type="GO" id="GO:0017148">
    <property type="term" value="P:negative regulation of translation"/>
    <property type="evidence" value="ECO:0007669"/>
    <property type="project" value="TreeGrafter"/>
</dbReference>
<organism evidence="5 6">
    <name type="scientific">Candidatus Kaiserbacteria bacterium RIFOXYD1_FULL_42_15</name>
    <dbReference type="NCBI Taxonomy" id="1798532"/>
    <lineage>
        <taxon>Bacteria</taxon>
        <taxon>Candidatus Kaiseribacteriota</taxon>
    </lineage>
</organism>
<dbReference type="InterPro" id="IPR005822">
    <property type="entry name" value="Ribosomal_uL13"/>
</dbReference>
<accession>A0A1F6FR48</accession>
<evidence type="ECO:0000256" key="4">
    <source>
        <dbReference type="ARBA" id="ARBA00035499"/>
    </source>
</evidence>
<comment type="similarity">
    <text evidence="1">Belongs to the universal ribosomal protein uL13 family.</text>
</comment>
<dbReference type="SUPFAM" id="SSF52161">
    <property type="entry name" value="Ribosomal protein L13"/>
    <property type="match status" value="1"/>
</dbReference>
<dbReference type="GO" id="GO:0022625">
    <property type="term" value="C:cytosolic large ribosomal subunit"/>
    <property type="evidence" value="ECO:0007669"/>
    <property type="project" value="TreeGrafter"/>
</dbReference>
<dbReference type="PANTHER" id="PTHR11545:SF2">
    <property type="entry name" value="LARGE RIBOSOMAL SUBUNIT PROTEIN UL13M"/>
    <property type="match status" value="1"/>
</dbReference>
<evidence type="ECO:0000256" key="3">
    <source>
        <dbReference type="ARBA" id="ARBA00023274"/>
    </source>
</evidence>
<reference evidence="5 6" key="1">
    <citation type="journal article" date="2016" name="Nat. Commun.">
        <title>Thousands of microbial genomes shed light on interconnected biogeochemical processes in an aquifer system.</title>
        <authorList>
            <person name="Anantharaman K."/>
            <person name="Brown C.T."/>
            <person name="Hug L.A."/>
            <person name="Sharon I."/>
            <person name="Castelle C.J."/>
            <person name="Probst A.J."/>
            <person name="Thomas B.C."/>
            <person name="Singh A."/>
            <person name="Wilkins M.J."/>
            <person name="Karaoz U."/>
            <person name="Brodie E.L."/>
            <person name="Williams K.H."/>
            <person name="Hubbard S.S."/>
            <person name="Banfield J.F."/>
        </authorList>
    </citation>
    <scope>NUCLEOTIDE SEQUENCE [LARGE SCALE GENOMIC DNA]</scope>
</reference>
<dbReference type="EMBL" id="MFMT01000023">
    <property type="protein sequence ID" value="OGG88329.1"/>
    <property type="molecule type" value="Genomic_DNA"/>
</dbReference>
<name>A0A1F6FR48_9BACT</name>
<evidence type="ECO:0000256" key="2">
    <source>
        <dbReference type="ARBA" id="ARBA00022980"/>
    </source>
</evidence>
<comment type="caution">
    <text evidence="5">The sequence shown here is derived from an EMBL/GenBank/DDBJ whole genome shotgun (WGS) entry which is preliminary data.</text>
</comment>
<dbReference type="Pfam" id="PF00572">
    <property type="entry name" value="Ribosomal_L13"/>
    <property type="match status" value="1"/>
</dbReference>
<dbReference type="PIRSF" id="PIRSF002181">
    <property type="entry name" value="Ribosomal_L13"/>
    <property type="match status" value="1"/>
</dbReference>
<keyword evidence="3" id="KW-0687">Ribonucleoprotein</keyword>
<dbReference type="PANTHER" id="PTHR11545">
    <property type="entry name" value="RIBOSOMAL PROTEIN L13"/>
    <property type="match status" value="1"/>
</dbReference>
<dbReference type="GO" id="GO:0003729">
    <property type="term" value="F:mRNA binding"/>
    <property type="evidence" value="ECO:0007669"/>
    <property type="project" value="TreeGrafter"/>
</dbReference>
<sequence>MTTEITKKEYSIDASNMRLGTLATQAAAILLGKKTPDYARHLTADVNLTITNVSKLDITEKKKQEIYQSYSGYPGGRKTETLDHLGNRLGYAEVVRRTIAGMLPNNKLKKPMLKNLVITE</sequence>
<gene>
    <name evidence="5" type="ORF">A2592_00755</name>
</gene>
<dbReference type="InterPro" id="IPR036899">
    <property type="entry name" value="Ribosomal_uL13_sf"/>
</dbReference>
<dbReference type="Proteomes" id="UP000179230">
    <property type="component" value="Unassembled WGS sequence"/>
</dbReference>
<dbReference type="AlphaFoldDB" id="A0A1F6FR48"/>
<evidence type="ECO:0000313" key="6">
    <source>
        <dbReference type="Proteomes" id="UP000179230"/>
    </source>
</evidence>
<protein>
    <recommendedName>
        <fullName evidence="4">50S ribosomal protein L13</fullName>
    </recommendedName>
</protein>
<evidence type="ECO:0000256" key="1">
    <source>
        <dbReference type="ARBA" id="ARBA00006227"/>
    </source>
</evidence>
<keyword evidence="2" id="KW-0689">Ribosomal protein</keyword>
<dbReference type="InterPro" id="IPR005823">
    <property type="entry name" value="Ribosomal_uL13_bac-type"/>
</dbReference>
<proteinExistence type="inferred from homology"/>
<evidence type="ECO:0000313" key="5">
    <source>
        <dbReference type="EMBL" id="OGG88329.1"/>
    </source>
</evidence>